<protein>
    <submittedName>
        <fullName evidence="2">Uncharacterized protein</fullName>
    </submittedName>
</protein>
<proteinExistence type="predicted"/>
<feature type="region of interest" description="Disordered" evidence="1">
    <location>
        <begin position="81"/>
        <end position="114"/>
    </location>
</feature>
<feature type="compositionally biased region" description="Polar residues" evidence="1">
    <location>
        <begin position="96"/>
        <end position="111"/>
    </location>
</feature>
<sequence length="396" mass="44714">MARWRFALDPFHSTLRNFFVGVCRVAKSEGKPICFGDLVQADCVLHCLSEELFTLASPAINTWKLFKDCIASKGNSWHQVRSKELPSGLSDREDGGNSTDETPSVSGSSRGDGSEQHWIARSYLLILDKEGLKKYRDRYQIPDDVVLRIPDPDERACSSKYDDVAFYEADFNAGLREWKDDYVFVCEDNWEGLPWEEKDDSFVRVRRAWGTPPTSGMATAKLNKEKLKRMMKKKDDVPVNLGPCYDGRGYRTGGDSLANRVVDKPPTLALDPSLALRRAKSAVTKENMDEYGKLNTDIVKRALAHSLMKGLTEAMVVTNRCMHWEEGIVKLKSQLTDAMDSNKTLSSIPAELTYEKNLLTDELTKVGMEAAIKDEELRKTKESYEKALDQLKAMSE</sequence>
<evidence type="ECO:0000256" key="1">
    <source>
        <dbReference type="SAM" id="MobiDB-lite"/>
    </source>
</evidence>
<gene>
    <name evidence="2" type="ORF">FSB_LOCUS29577</name>
</gene>
<dbReference type="AlphaFoldDB" id="A0A2N9GQ60"/>
<organism evidence="2">
    <name type="scientific">Fagus sylvatica</name>
    <name type="common">Beechnut</name>
    <dbReference type="NCBI Taxonomy" id="28930"/>
    <lineage>
        <taxon>Eukaryota</taxon>
        <taxon>Viridiplantae</taxon>
        <taxon>Streptophyta</taxon>
        <taxon>Embryophyta</taxon>
        <taxon>Tracheophyta</taxon>
        <taxon>Spermatophyta</taxon>
        <taxon>Magnoliopsida</taxon>
        <taxon>eudicotyledons</taxon>
        <taxon>Gunneridae</taxon>
        <taxon>Pentapetalae</taxon>
        <taxon>rosids</taxon>
        <taxon>fabids</taxon>
        <taxon>Fagales</taxon>
        <taxon>Fagaceae</taxon>
        <taxon>Fagus</taxon>
    </lineage>
</organism>
<name>A0A2N9GQ60_FAGSY</name>
<dbReference type="EMBL" id="OIVN01002223">
    <property type="protein sequence ID" value="SPD01695.1"/>
    <property type="molecule type" value="Genomic_DNA"/>
</dbReference>
<accession>A0A2N9GQ60</accession>
<evidence type="ECO:0000313" key="2">
    <source>
        <dbReference type="EMBL" id="SPD01695.1"/>
    </source>
</evidence>
<reference evidence="2" key="1">
    <citation type="submission" date="2018-02" db="EMBL/GenBank/DDBJ databases">
        <authorList>
            <person name="Cohen D.B."/>
            <person name="Kent A.D."/>
        </authorList>
    </citation>
    <scope>NUCLEOTIDE SEQUENCE</scope>
</reference>